<name>A0A8H4AUR6_GIGMA</name>
<feature type="region of interest" description="Disordered" evidence="1">
    <location>
        <begin position="83"/>
        <end position="116"/>
    </location>
</feature>
<protein>
    <submittedName>
        <fullName evidence="2">Uncharacterized protein</fullName>
    </submittedName>
</protein>
<dbReference type="EMBL" id="WTPW01000213">
    <property type="protein sequence ID" value="KAF0534172.1"/>
    <property type="molecule type" value="Genomic_DNA"/>
</dbReference>
<sequence length="116" mass="13948">METLENKSIDNLEDCIVQLQDQISAYQNNNNSYLNYDVLIKKLVHNQFKKSILKDSIMNNENDNCRFYYLDFFKKKLTLKYDDKESDNEHDKHHNEEHKPSQNDDAPELKEKNKHL</sequence>
<comment type="caution">
    <text evidence="2">The sequence shown here is derived from an EMBL/GenBank/DDBJ whole genome shotgun (WGS) entry which is preliminary data.</text>
</comment>
<evidence type="ECO:0000256" key="1">
    <source>
        <dbReference type="SAM" id="MobiDB-lite"/>
    </source>
</evidence>
<gene>
    <name evidence="2" type="ORF">F8M41_010094</name>
</gene>
<dbReference type="AlphaFoldDB" id="A0A8H4AUR6"/>
<organism evidence="2 3">
    <name type="scientific">Gigaspora margarita</name>
    <dbReference type="NCBI Taxonomy" id="4874"/>
    <lineage>
        <taxon>Eukaryota</taxon>
        <taxon>Fungi</taxon>
        <taxon>Fungi incertae sedis</taxon>
        <taxon>Mucoromycota</taxon>
        <taxon>Glomeromycotina</taxon>
        <taxon>Glomeromycetes</taxon>
        <taxon>Diversisporales</taxon>
        <taxon>Gigasporaceae</taxon>
        <taxon>Gigaspora</taxon>
    </lineage>
</organism>
<dbReference type="Proteomes" id="UP000439903">
    <property type="component" value="Unassembled WGS sequence"/>
</dbReference>
<reference evidence="2 3" key="1">
    <citation type="journal article" date="2019" name="Environ. Microbiol.">
        <title>At the nexus of three kingdoms: the genome of the mycorrhizal fungus Gigaspora margarita provides insights into plant, endobacterial and fungal interactions.</title>
        <authorList>
            <person name="Venice F."/>
            <person name="Ghignone S."/>
            <person name="Salvioli di Fossalunga A."/>
            <person name="Amselem J."/>
            <person name="Novero M."/>
            <person name="Xianan X."/>
            <person name="Sedzielewska Toro K."/>
            <person name="Morin E."/>
            <person name="Lipzen A."/>
            <person name="Grigoriev I.V."/>
            <person name="Henrissat B."/>
            <person name="Martin F.M."/>
            <person name="Bonfante P."/>
        </authorList>
    </citation>
    <scope>NUCLEOTIDE SEQUENCE [LARGE SCALE GENOMIC DNA]</scope>
    <source>
        <strain evidence="2 3">BEG34</strain>
    </source>
</reference>
<evidence type="ECO:0000313" key="3">
    <source>
        <dbReference type="Proteomes" id="UP000439903"/>
    </source>
</evidence>
<keyword evidence="3" id="KW-1185">Reference proteome</keyword>
<evidence type="ECO:0000313" key="2">
    <source>
        <dbReference type="EMBL" id="KAF0534172.1"/>
    </source>
</evidence>
<proteinExistence type="predicted"/>
<accession>A0A8H4AUR6</accession>